<accession>A0A822YBI0</accession>
<evidence type="ECO:0000256" key="8">
    <source>
        <dbReference type="SAM" id="SignalP"/>
    </source>
</evidence>
<dbReference type="InterPro" id="IPR000152">
    <property type="entry name" value="EGF-type_Asp/Asn_hydroxyl_site"/>
</dbReference>
<proteinExistence type="predicted"/>
<feature type="compositionally biased region" description="Polar residues" evidence="7">
    <location>
        <begin position="377"/>
        <end position="388"/>
    </location>
</feature>
<evidence type="ECO:0000259" key="9">
    <source>
        <dbReference type="PROSITE" id="PS50026"/>
    </source>
</evidence>
<feature type="signal peptide" evidence="8">
    <location>
        <begin position="1"/>
        <end position="18"/>
    </location>
</feature>
<feature type="region of interest" description="Disordered" evidence="7">
    <location>
        <begin position="367"/>
        <end position="388"/>
    </location>
</feature>
<organism evidence="10 11">
    <name type="scientific">Nelumbo nucifera</name>
    <name type="common">Sacred lotus</name>
    <dbReference type="NCBI Taxonomy" id="4432"/>
    <lineage>
        <taxon>Eukaryota</taxon>
        <taxon>Viridiplantae</taxon>
        <taxon>Streptophyta</taxon>
        <taxon>Embryophyta</taxon>
        <taxon>Tracheophyta</taxon>
        <taxon>Spermatophyta</taxon>
        <taxon>Magnoliopsida</taxon>
        <taxon>Proteales</taxon>
        <taxon>Nelumbonaceae</taxon>
        <taxon>Nelumbo</taxon>
    </lineage>
</organism>
<dbReference type="SUPFAM" id="SSF57196">
    <property type="entry name" value="EGF/Laminin"/>
    <property type="match status" value="1"/>
</dbReference>
<keyword evidence="5" id="KW-1015">Disulfide bond</keyword>
<dbReference type="InterPro" id="IPR025287">
    <property type="entry name" value="WAK_GUB"/>
</dbReference>
<comment type="caution">
    <text evidence="10">The sequence shown here is derived from an EMBL/GenBank/DDBJ whole genome shotgun (WGS) entry which is preliminary data.</text>
</comment>
<keyword evidence="2 6" id="KW-0245">EGF-like domain</keyword>
<dbReference type="InterPro" id="IPR018097">
    <property type="entry name" value="EGF_Ca-bd_CS"/>
</dbReference>
<evidence type="ECO:0000256" key="2">
    <source>
        <dbReference type="ARBA" id="ARBA00022536"/>
    </source>
</evidence>
<dbReference type="FunFam" id="2.10.25.10:FF:000038">
    <property type="entry name" value="Fibrillin 2"/>
    <property type="match status" value="1"/>
</dbReference>
<comment type="caution">
    <text evidence="6">Lacks conserved residue(s) required for the propagation of feature annotation.</text>
</comment>
<evidence type="ECO:0000256" key="4">
    <source>
        <dbReference type="ARBA" id="ARBA00022737"/>
    </source>
</evidence>
<dbReference type="SMART" id="SM00181">
    <property type="entry name" value="EGF"/>
    <property type="match status" value="2"/>
</dbReference>
<evidence type="ECO:0000256" key="5">
    <source>
        <dbReference type="ARBA" id="ARBA00023157"/>
    </source>
</evidence>
<keyword evidence="4" id="KW-0677">Repeat</keyword>
<evidence type="ECO:0000256" key="1">
    <source>
        <dbReference type="ARBA" id="ARBA00004167"/>
    </source>
</evidence>
<dbReference type="GO" id="GO:0016020">
    <property type="term" value="C:membrane"/>
    <property type="evidence" value="ECO:0007669"/>
    <property type="project" value="UniProtKB-SubCell"/>
</dbReference>
<dbReference type="GO" id="GO:0005509">
    <property type="term" value="F:calcium ion binding"/>
    <property type="evidence" value="ECO:0007669"/>
    <property type="project" value="InterPro"/>
</dbReference>
<dbReference type="SMART" id="SM00179">
    <property type="entry name" value="EGF_CA"/>
    <property type="match status" value="1"/>
</dbReference>
<evidence type="ECO:0000256" key="3">
    <source>
        <dbReference type="ARBA" id="ARBA00022729"/>
    </source>
</evidence>
<sequence length="388" mass="42747">MALQVVPLLLLLSSFCSATATSSSSSSVKSVQAKPNCPDKCGNITVPYPFGLGHDPNCYRDGFKLSCNHTFTPPKLLIASADTIIFEATDQDGVYKEVADRVLEVKEISLLQGQLHVYSFMDYNCYNHSLFVSPNKSSIVMDLWDTPFTYSDTRNMFTVIGCDSQASIKYNNNESIGWFGILQYGCSVFCLGIEETLSGNYSGMGFCQTTIPRELKSVGRKLEILENSSLDFNPCAYAFIADKERYNFSVADLSGFDFYRRNRGMVPTILDWAIENDSCENITMRNSTTYACGNNTHCYKSPNGLGYLCKCLKGYGGNPYLQDGCQDINECSNSTMNDCSSPGICTNMPGGYNCSCPLGTEGDGRRNRRGCIPLPPSKTTLGDSTLHR</sequence>
<dbReference type="PROSITE" id="PS50026">
    <property type="entry name" value="EGF_3"/>
    <property type="match status" value="1"/>
</dbReference>
<keyword evidence="3 8" id="KW-0732">Signal</keyword>
<feature type="domain" description="EGF-like" evidence="9">
    <location>
        <begin position="327"/>
        <end position="363"/>
    </location>
</feature>
<name>A0A822YBI0_NELNU</name>
<protein>
    <recommendedName>
        <fullName evidence="9">EGF-like domain-containing protein</fullName>
    </recommendedName>
</protein>
<dbReference type="GO" id="GO:0030247">
    <property type="term" value="F:polysaccharide binding"/>
    <property type="evidence" value="ECO:0007669"/>
    <property type="project" value="InterPro"/>
</dbReference>
<evidence type="ECO:0000313" key="11">
    <source>
        <dbReference type="Proteomes" id="UP000607653"/>
    </source>
</evidence>
<dbReference type="InterPro" id="IPR000742">
    <property type="entry name" value="EGF"/>
</dbReference>
<dbReference type="Gene3D" id="2.10.25.10">
    <property type="entry name" value="Laminin"/>
    <property type="match status" value="2"/>
</dbReference>
<feature type="chain" id="PRO_5032552289" description="EGF-like domain-containing protein" evidence="8">
    <location>
        <begin position="19"/>
        <end position="388"/>
    </location>
</feature>
<reference evidence="10 11" key="1">
    <citation type="journal article" date="2020" name="Mol. Biol. Evol.">
        <title>Distinct Expression and Methylation Patterns for Genes with Different Fates following a Single Whole-Genome Duplication in Flowering Plants.</title>
        <authorList>
            <person name="Shi T."/>
            <person name="Rahmani R.S."/>
            <person name="Gugger P.F."/>
            <person name="Wang M."/>
            <person name="Li H."/>
            <person name="Zhang Y."/>
            <person name="Li Z."/>
            <person name="Wang Q."/>
            <person name="Van de Peer Y."/>
            <person name="Marchal K."/>
            <person name="Chen J."/>
        </authorList>
    </citation>
    <scope>NUCLEOTIDE SEQUENCE [LARGE SCALE GENOMIC DNA]</scope>
    <source>
        <tissue evidence="10">Leaf</tissue>
    </source>
</reference>
<evidence type="ECO:0000256" key="7">
    <source>
        <dbReference type="SAM" id="MobiDB-lite"/>
    </source>
</evidence>
<dbReference type="Pfam" id="PF13947">
    <property type="entry name" value="GUB_WAK_bind"/>
    <property type="match status" value="1"/>
</dbReference>
<evidence type="ECO:0000313" key="10">
    <source>
        <dbReference type="EMBL" id="DAD29473.1"/>
    </source>
</evidence>
<dbReference type="PROSITE" id="PS00010">
    <property type="entry name" value="ASX_HYDROXYL"/>
    <property type="match status" value="1"/>
</dbReference>
<dbReference type="EMBL" id="DUZY01000002">
    <property type="protein sequence ID" value="DAD29473.1"/>
    <property type="molecule type" value="Genomic_DNA"/>
</dbReference>
<evidence type="ECO:0000256" key="6">
    <source>
        <dbReference type="PROSITE-ProRule" id="PRU00076"/>
    </source>
</evidence>
<dbReference type="InterPro" id="IPR049883">
    <property type="entry name" value="NOTCH1_EGF-like"/>
</dbReference>
<dbReference type="PANTHER" id="PTHR33491">
    <property type="entry name" value="OSJNBA0016N04.9 PROTEIN"/>
    <property type="match status" value="1"/>
</dbReference>
<dbReference type="CDD" id="cd00054">
    <property type="entry name" value="EGF_CA"/>
    <property type="match status" value="1"/>
</dbReference>
<dbReference type="Pfam" id="PF07645">
    <property type="entry name" value="EGF_CA"/>
    <property type="match status" value="1"/>
</dbReference>
<dbReference type="Proteomes" id="UP000607653">
    <property type="component" value="Unassembled WGS sequence"/>
</dbReference>
<dbReference type="PROSITE" id="PS01187">
    <property type="entry name" value="EGF_CA"/>
    <property type="match status" value="1"/>
</dbReference>
<dbReference type="AlphaFoldDB" id="A0A822YBI0"/>
<gene>
    <name evidence="10" type="ORF">HUJ06_030941</name>
</gene>
<dbReference type="InterPro" id="IPR001881">
    <property type="entry name" value="EGF-like_Ca-bd_dom"/>
</dbReference>
<keyword evidence="11" id="KW-1185">Reference proteome</keyword>
<comment type="subcellular location">
    <subcellularLocation>
        <location evidence="1">Membrane</location>
        <topology evidence="1">Single-pass membrane protein</topology>
    </subcellularLocation>
</comment>